<evidence type="ECO:0000256" key="9">
    <source>
        <dbReference type="ARBA" id="ARBA00030642"/>
    </source>
</evidence>
<evidence type="ECO:0000256" key="3">
    <source>
        <dbReference type="ARBA" id="ARBA00022475"/>
    </source>
</evidence>
<dbReference type="Proteomes" id="UP000276254">
    <property type="component" value="Chromosome"/>
</dbReference>
<comment type="similarity">
    <text evidence="11">Belongs to the PpiD chaperone family.</text>
</comment>
<organism evidence="17 18">
    <name type="scientific">Sphingomonas paeninsulae</name>
    <dbReference type="NCBI Taxonomy" id="2319844"/>
    <lineage>
        <taxon>Bacteria</taxon>
        <taxon>Pseudomonadati</taxon>
        <taxon>Pseudomonadota</taxon>
        <taxon>Alphaproteobacteria</taxon>
        <taxon>Sphingomonadales</taxon>
        <taxon>Sphingomonadaceae</taxon>
        <taxon>Sphingomonas</taxon>
    </lineage>
</organism>
<evidence type="ECO:0000256" key="2">
    <source>
        <dbReference type="ARBA" id="ARBA00018370"/>
    </source>
</evidence>
<evidence type="ECO:0000256" key="1">
    <source>
        <dbReference type="ARBA" id="ARBA00004382"/>
    </source>
</evidence>
<keyword evidence="14" id="KW-0697">Rotamase</keyword>
<evidence type="ECO:0000256" key="11">
    <source>
        <dbReference type="ARBA" id="ARBA00038408"/>
    </source>
</evidence>
<keyword evidence="3" id="KW-1003">Cell membrane</keyword>
<evidence type="ECO:0000256" key="10">
    <source>
        <dbReference type="ARBA" id="ARBA00031484"/>
    </source>
</evidence>
<proteinExistence type="inferred from homology"/>
<keyword evidence="8" id="KW-0143">Chaperone</keyword>
<dbReference type="PANTHER" id="PTHR47529">
    <property type="entry name" value="PEPTIDYL-PROLYL CIS-TRANS ISOMERASE D"/>
    <property type="match status" value="1"/>
</dbReference>
<dbReference type="InterPro" id="IPR027304">
    <property type="entry name" value="Trigger_fact/SurA_dom_sf"/>
</dbReference>
<dbReference type="SUPFAM" id="SSF109998">
    <property type="entry name" value="Triger factor/SurA peptide-binding domain-like"/>
    <property type="match status" value="1"/>
</dbReference>
<feature type="domain" description="PpiC" evidence="16">
    <location>
        <begin position="313"/>
        <end position="401"/>
    </location>
</feature>
<keyword evidence="7 15" id="KW-0472">Membrane</keyword>
<dbReference type="InterPro" id="IPR052029">
    <property type="entry name" value="PpiD_chaperone"/>
</dbReference>
<dbReference type="KEGG" id="spha:D3Y57_18680"/>
<dbReference type="EMBL" id="CP032829">
    <property type="protein sequence ID" value="AYJ87571.1"/>
    <property type="molecule type" value="Genomic_DNA"/>
</dbReference>
<dbReference type="PANTHER" id="PTHR47529:SF1">
    <property type="entry name" value="PERIPLASMIC CHAPERONE PPID"/>
    <property type="match status" value="1"/>
</dbReference>
<accession>A0A494TNY9</accession>
<comment type="subcellular location">
    <subcellularLocation>
        <location evidence="1">Cell inner membrane</location>
        <topology evidence="1">Single-pass type II membrane protein</topology>
        <orientation evidence="1">Periplasmic side</orientation>
    </subcellularLocation>
</comment>
<reference evidence="17 18" key="1">
    <citation type="submission" date="2018-09" db="EMBL/GenBank/DDBJ databases">
        <title>Sphingomonas peninsula sp. nov., isolated from fildes peninsula, Antarctic soil.</title>
        <authorList>
            <person name="Yingchao G."/>
        </authorList>
    </citation>
    <scope>NUCLEOTIDE SEQUENCE [LARGE SCALE GENOMIC DNA]</scope>
    <source>
        <strain evidence="17 18">YZ-8</strain>
    </source>
</reference>
<evidence type="ECO:0000313" key="18">
    <source>
        <dbReference type="Proteomes" id="UP000276254"/>
    </source>
</evidence>
<keyword evidence="4" id="KW-0997">Cell inner membrane</keyword>
<dbReference type="AlphaFoldDB" id="A0A494TNY9"/>
<evidence type="ECO:0000256" key="8">
    <source>
        <dbReference type="ARBA" id="ARBA00023186"/>
    </source>
</evidence>
<dbReference type="PROSITE" id="PS50198">
    <property type="entry name" value="PPIC_PPIASE_2"/>
    <property type="match status" value="1"/>
</dbReference>
<evidence type="ECO:0000259" key="16">
    <source>
        <dbReference type="PROSITE" id="PS50198"/>
    </source>
</evidence>
<dbReference type="Pfam" id="PF13624">
    <property type="entry name" value="SurA_N_3"/>
    <property type="match status" value="1"/>
</dbReference>
<protein>
    <recommendedName>
        <fullName evidence="2">Parvulin-like PPIase</fullName>
    </recommendedName>
    <alternativeName>
        <fullName evidence="9">Peptidyl-prolyl cis-trans isomerase plp</fullName>
    </alternativeName>
    <alternativeName>
        <fullName evidence="12">Periplasmic chaperone PpiD</fullName>
    </alternativeName>
    <alternativeName>
        <fullName evidence="13">Periplasmic folding chaperone</fullName>
    </alternativeName>
    <alternativeName>
        <fullName evidence="10">Rotamase plp</fullName>
    </alternativeName>
</protein>
<evidence type="ECO:0000256" key="12">
    <source>
        <dbReference type="ARBA" id="ARBA00040743"/>
    </source>
</evidence>
<dbReference type="Gene3D" id="3.10.50.40">
    <property type="match status" value="1"/>
</dbReference>
<evidence type="ECO:0000256" key="15">
    <source>
        <dbReference type="SAM" id="Phobius"/>
    </source>
</evidence>
<evidence type="ECO:0000256" key="7">
    <source>
        <dbReference type="ARBA" id="ARBA00023136"/>
    </source>
</evidence>
<dbReference type="GO" id="GO:0005886">
    <property type="term" value="C:plasma membrane"/>
    <property type="evidence" value="ECO:0007669"/>
    <property type="project" value="UniProtKB-SubCell"/>
</dbReference>
<name>A0A494TNY9_SPHPE</name>
<dbReference type="SUPFAM" id="SSF54534">
    <property type="entry name" value="FKBP-like"/>
    <property type="match status" value="1"/>
</dbReference>
<keyword evidence="5 15" id="KW-0812">Transmembrane</keyword>
<sequence length="689" mass="73001">MVSISESTATVPFIFQFPAISLRIFMPASYGGIHHCSRPDFRFMMSFFRRFAASPLGIGIFAIILIAFVVTLYEGKAGFGGDSLGGGGTVASVGGKKIGETEVRQRVQSQLEAARQQQPDLTMAAFVAAGGVEQTVDQIQNGRTLQIFAESQGMVASKRLVDGQIASIPAFNGPTGKFDRNIFLATLSQRKIPELELRQDFAREILTKALLTPVAGAAQMPAGLVKPYAQLLLETRSGLIGAVPSAAFANLPAPTDAEISSFYSRNIARYTLPERRIVRYALFDRSRFEDQVKPTDADIANFYKTGAASYAARETRGFTQVIVQTRDQADQLLAKVKGGQSLAEAAKAVGRAPLVVPAGDKASFAKLTSPAVAEAAFAAPKDGFAAVVQSGLGYHLIHVDTIVSTPAKTLAEVRPAIITQLSQQKLDEAASAFVAKLNDEADGGATFDEIAKKYGLTAQTTPALTKEAQNPDQPTYNAAPELSIVMRDAFLAEPDDQSAVATLGSGKSFAFWHLDKVVSAAPRPLTQVRTQVIAEASRDAESAAAKKTADAIAANINHGMPMAQAIAGAGVKLPAPRPAGGKRLDIARAGDKVPPPVALLFTMPEKSAKVLGIADSQGWYIVYLDKIDRSDTALAPGLIQATQQQLSRVISDEYAGQFVNALKAQVGSKRDAAAIDALKRSLVGGAPAQ</sequence>
<keyword evidence="18" id="KW-1185">Reference proteome</keyword>
<feature type="transmembrane region" description="Helical" evidence="15">
    <location>
        <begin position="51"/>
        <end position="73"/>
    </location>
</feature>
<evidence type="ECO:0000256" key="5">
    <source>
        <dbReference type="ARBA" id="ARBA00022692"/>
    </source>
</evidence>
<dbReference type="Pfam" id="PF13145">
    <property type="entry name" value="Rotamase_2"/>
    <property type="match status" value="1"/>
</dbReference>
<evidence type="ECO:0000313" key="17">
    <source>
        <dbReference type="EMBL" id="AYJ87571.1"/>
    </source>
</evidence>
<keyword evidence="6 15" id="KW-1133">Transmembrane helix</keyword>
<evidence type="ECO:0000256" key="4">
    <source>
        <dbReference type="ARBA" id="ARBA00022519"/>
    </source>
</evidence>
<keyword evidence="14" id="KW-0413">Isomerase</keyword>
<dbReference type="InterPro" id="IPR000297">
    <property type="entry name" value="PPIase_PpiC"/>
</dbReference>
<dbReference type="OrthoDB" id="9768393at2"/>
<dbReference type="GO" id="GO:0003755">
    <property type="term" value="F:peptidyl-prolyl cis-trans isomerase activity"/>
    <property type="evidence" value="ECO:0007669"/>
    <property type="project" value="UniProtKB-KW"/>
</dbReference>
<dbReference type="InterPro" id="IPR046357">
    <property type="entry name" value="PPIase_dom_sf"/>
</dbReference>
<evidence type="ECO:0000256" key="14">
    <source>
        <dbReference type="PROSITE-ProRule" id="PRU00278"/>
    </source>
</evidence>
<gene>
    <name evidence="17" type="ORF">D3Y57_18680</name>
</gene>
<evidence type="ECO:0000256" key="6">
    <source>
        <dbReference type="ARBA" id="ARBA00022989"/>
    </source>
</evidence>
<evidence type="ECO:0000256" key="13">
    <source>
        <dbReference type="ARBA" id="ARBA00042775"/>
    </source>
</evidence>